<feature type="binding site" evidence="10">
    <location>
        <position position="273"/>
    </location>
    <ligand>
        <name>Zn(2+)</name>
        <dbReference type="ChEBI" id="CHEBI:29105"/>
    </ligand>
</feature>
<dbReference type="PANTHER" id="PTHR10890">
    <property type="entry name" value="CYSTEINYL-TRNA SYNTHETASE"/>
    <property type="match status" value="1"/>
</dbReference>
<dbReference type="NCBIfam" id="TIGR03447">
    <property type="entry name" value="mycothiol_MshC"/>
    <property type="match status" value="1"/>
</dbReference>
<feature type="short sequence motif" description="'KMSKS' region" evidence="10">
    <location>
        <begin position="305"/>
        <end position="309"/>
    </location>
</feature>
<gene>
    <name evidence="10 12" type="primary">mshC</name>
    <name evidence="12" type="ORF">H9871_10045</name>
</gene>
<comment type="function">
    <text evidence="1 10">Catalyzes the ATP-dependent condensation of GlcN-Ins and L-cysteine to form L-Cys-GlcN-Ins.</text>
</comment>
<dbReference type="PRINTS" id="PR00983">
    <property type="entry name" value="TRNASYNTHCYS"/>
</dbReference>
<dbReference type="EMBL" id="DXGD01000371">
    <property type="protein sequence ID" value="HIX00470.1"/>
    <property type="molecule type" value="Genomic_DNA"/>
</dbReference>
<dbReference type="GO" id="GO:0010125">
    <property type="term" value="P:mycothiol biosynthetic process"/>
    <property type="evidence" value="ECO:0007669"/>
    <property type="project" value="UniProtKB-UniRule"/>
</dbReference>
<feature type="domain" description="tRNA synthetases class I catalytic" evidence="11">
    <location>
        <begin position="40"/>
        <end position="352"/>
    </location>
</feature>
<feature type="short sequence motif" description="'ERGGDP' region" evidence="10">
    <location>
        <begin position="203"/>
        <end position="208"/>
    </location>
</feature>
<dbReference type="GO" id="GO:0006423">
    <property type="term" value="P:cysteinyl-tRNA aminoacylation"/>
    <property type="evidence" value="ECO:0007669"/>
    <property type="project" value="TreeGrafter"/>
</dbReference>
<dbReference type="GO" id="GO:0008270">
    <property type="term" value="F:zinc ion binding"/>
    <property type="evidence" value="ECO:0007669"/>
    <property type="project" value="UniProtKB-UniRule"/>
</dbReference>
<proteinExistence type="inferred from homology"/>
<comment type="cofactor">
    <cofactor evidence="10">
        <name>Zn(2+)</name>
        <dbReference type="ChEBI" id="CHEBI:29105"/>
    </cofactor>
    <text evidence="10">Binds 1 zinc ion per subunit.</text>
</comment>
<dbReference type="Gene3D" id="1.20.120.640">
    <property type="entry name" value="Anticodon-binding domain of a subclass of class I aminoacyl-tRNA synthetases"/>
    <property type="match status" value="1"/>
</dbReference>
<evidence type="ECO:0000313" key="13">
    <source>
        <dbReference type="Proteomes" id="UP000824151"/>
    </source>
</evidence>
<evidence type="ECO:0000256" key="5">
    <source>
        <dbReference type="ARBA" id="ARBA00022723"/>
    </source>
</evidence>
<evidence type="ECO:0000256" key="4">
    <source>
        <dbReference type="ARBA" id="ARBA00022598"/>
    </source>
</evidence>
<feature type="binding site" evidence="10">
    <location>
        <position position="59"/>
    </location>
    <ligand>
        <name>L-cysteinyl-5'-AMP</name>
        <dbReference type="ChEBI" id="CHEBI:144924"/>
    </ligand>
</feature>
<feature type="binding site" evidence="10">
    <location>
        <position position="244"/>
    </location>
    <ligand>
        <name>L-cysteinyl-5'-AMP</name>
        <dbReference type="ChEBI" id="CHEBI:144924"/>
    </ligand>
</feature>
<comment type="catalytic activity">
    <reaction evidence="9 10">
        <text>1D-myo-inositol 2-amino-2-deoxy-alpha-D-glucopyranoside + L-cysteine + ATP = 1D-myo-inositol 2-(L-cysteinylamino)-2-deoxy-alpha-D-glucopyranoside + AMP + diphosphate + H(+)</text>
        <dbReference type="Rhea" id="RHEA:26176"/>
        <dbReference type="ChEBI" id="CHEBI:15378"/>
        <dbReference type="ChEBI" id="CHEBI:30616"/>
        <dbReference type="ChEBI" id="CHEBI:33019"/>
        <dbReference type="ChEBI" id="CHEBI:35235"/>
        <dbReference type="ChEBI" id="CHEBI:58886"/>
        <dbReference type="ChEBI" id="CHEBI:58887"/>
        <dbReference type="ChEBI" id="CHEBI:456215"/>
        <dbReference type="EC" id="6.3.1.13"/>
    </reaction>
</comment>
<dbReference type="InterPro" id="IPR024909">
    <property type="entry name" value="Cys-tRNA/MSH_ligase"/>
</dbReference>
<evidence type="ECO:0000256" key="1">
    <source>
        <dbReference type="ARBA" id="ARBA00003679"/>
    </source>
</evidence>
<evidence type="ECO:0000256" key="10">
    <source>
        <dbReference type="HAMAP-Rule" id="MF_01697"/>
    </source>
</evidence>
<reference evidence="12" key="1">
    <citation type="journal article" date="2021" name="PeerJ">
        <title>Extensive microbial diversity within the chicken gut microbiome revealed by metagenomics and culture.</title>
        <authorList>
            <person name="Gilroy R."/>
            <person name="Ravi A."/>
            <person name="Getino M."/>
            <person name="Pursley I."/>
            <person name="Horton D.L."/>
            <person name="Alikhan N.F."/>
            <person name="Baker D."/>
            <person name="Gharbi K."/>
            <person name="Hall N."/>
            <person name="Watson M."/>
            <person name="Adriaenssens E.M."/>
            <person name="Foster-Nyarko E."/>
            <person name="Jarju S."/>
            <person name="Secka A."/>
            <person name="Antonio M."/>
            <person name="Oren A."/>
            <person name="Chaudhuri R.R."/>
            <person name="La Ragione R."/>
            <person name="Hildebrand F."/>
            <person name="Pallen M.J."/>
        </authorList>
    </citation>
    <scope>NUCLEOTIDE SEQUENCE</scope>
    <source>
        <strain evidence="12">ChiHejej3B27-3195</strain>
    </source>
</reference>
<keyword evidence="4 10" id="KW-0436">Ligase</keyword>
<dbReference type="InterPro" id="IPR014729">
    <property type="entry name" value="Rossmann-like_a/b/a_fold"/>
</dbReference>
<evidence type="ECO:0000256" key="6">
    <source>
        <dbReference type="ARBA" id="ARBA00022741"/>
    </source>
</evidence>
<feature type="binding site" evidence="10">
    <location>
        <position position="248"/>
    </location>
    <ligand>
        <name>Zn(2+)</name>
        <dbReference type="ChEBI" id="CHEBI:29105"/>
    </ligand>
</feature>
<dbReference type="PANTHER" id="PTHR10890:SF3">
    <property type="entry name" value="CYSTEINE--TRNA LIGASE, CYTOPLASMIC"/>
    <property type="match status" value="1"/>
</dbReference>
<dbReference type="GO" id="GO:0004817">
    <property type="term" value="F:cysteine-tRNA ligase activity"/>
    <property type="evidence" value="ECO:0007669"/>
    <property type="project" value="TreeGrafter"/>
</dbReference>
<dbReference type="GO" id="GO:0035446">
    <property type="term" value="F:cysteine-glucosaminylinositol ligase activity"/>
    <property type="evidence" value="ECO:0007669"/>
    <property type="project" value="UniProtKB-UniRule"/>
</dbReference>
<organism evidence="12 13">
    <name type="scientific">Candidatus Nesterenkonia stercoripullorum</name>
    <dbReference type="NCBI Taxonomy" id="2838701"/>
    <lineage>
        <taxon>Bacteria</taxon>
        <taxon>Bacillati</taxon>
        <taxon>Actinomycetota</taxon>
        <taxon>Actinomycetes</taxon>
        <taxon>Micrococcales</taxon>
        <taxon>Micrococcaceae</taxon>
        <taxon>Nesterenkonia</taxon>
    </lineage>
</organism>
<reference evidence="12" key="2">
    <citation type="submission" date="2021-04" db="EMBL/GenBank/DDBJ databases">
        <authorList>
            <person name="Gilroy R."/>
        </authorList>
    </citation>
    <scope>NUCLEOTIDE SEQUENCE</scope>
    <source>
        <strain evidence="12">ChiHejej3B27-3195</strain>
    </source>
</reference>
<keyword evidence="7 10" id="KW-0862">Zinc</keyword>
<dbReference type="HAMAP" id="MF_01697">
    <property type="entry name" value="MshC"/>
    <property type="match status" value="1"/>
</dbReference>
<keyword evidence="6 10" id="KW-0547">Nucleotide-binding</keyword>
<comment type="subunit">
    <text evidence="3 10">Monomer.</text>
</comment>
<feature type="binding site" evidence="10">
    <location>
        <begin position="266"/>
        <end position="268"/>
    </location>
    <ligand>
        <name>L-cysteinyl-5'-AMP</name>
        <dbReference type="ChEBI" id="CHEBI:144924"/>
    </ligand>
</feature>
<dbReference type="Pfam" id="PF01406">
    <property type="entry name" value="tRNA-synt_1e"/>
    <property type="match status" value="1"/>
</dbReference>
<comment type="caution">
    <text evidence="12">The sequence shown here is derived from an EMBL/GenBank/DDBJ whole genome shotgun (WGS) entry which is preliminary data.</text>
</comment>
<dbReference type="SUPFAM" id="SSF52374">
    <property type="entry name" value="Nucleotidylyl transferase"/>
    <property type="match status" value="1"/>
</dbReference>
<dbReference type="Gene3D" id="3.40.50.620">
    <property type="entry name" value="HUPs"/>
    <property type="match status" value="1"/>
</dbReference>
<comment type="similarity">
    <text evidence="2 10">Belongs to the class-I aminoacyl-tRNA synthetase family. MshC subfamily.</text>
</comment>
<evidence type="ECO:0000256" key="8">
    <source>
        <dbReference type="ARBA" id="ARBA00022840"/>
    </source>
</evidence>
<dbReference type="Proteomes" id="UP000824151">
    <property type="component" value="Unassembled WGS sequence"/>
</dbReference>
<dbReference type="EC" id="6.3.1.13" evidence="10"/>
<sequence length="441" mass="47769">MRSWTSPDVPQLPALQASLQLFDTASDALVPVETPDDVGSLYVCGITPYDATHLGHANTYVHFDLLVRYWLASGVDVRYVQNVTDIDDPLLDRATATEVDWRDLAEDQTELFRQDMAALDVIAPGDFLGAVETIPQVVEDVERLVELGVAYRVPVPEAEAAQAGQSPAGDVYFDIAAAESSSPWQLGSIGNYTRPEMEELFPERGGDPERAGKRDALDPLLWRARRAGEPYWDGASLGEGRPGWHIECSVIARRHLPAPFTVQGGGSDLRFPHHEFSAAHATAADGLPLATCYLHAGMVGLDGSKMSKSRGNLVLVSALRESGADPQVIRTVLLEHHYREDWSFTDGMLVSAAARLARWNEALASAPQGPADQYQTDQPAAASAPNELQYALHSALSLNLNAPAALDQLDMWARGHLAQGVSQAEVRRTVQALLGIRLGAA</sequence>
<feature type="short sequence motif" description="'HIGH' region" evidence="10">
    <location>
        <begin position="46"/>
        <end position="56"/>
    </location>
</feature>
<name>A0A9D1UU42_9MICC</name>
<feature type="binding site" evidence="10">
    <location>
        <begin position="82"/>
        <end position="84"/>
    </location>
    <ligand>
        <name>L-cysteinyl-5'-AMP</name>
        <dbReference type="ChEBI" id="CHEBI:144924"/>
    </ligand>
</feature>
<keyword evidence="5 10" id="KW-0479">Metal-binding</keyword>
<evidence type="ECO:0000259" key="11">
    <source>
        <dbReference type="Pfam" id="PF01406"/>
    </source>
</evidence>
<evidence type="ECO:0000256" key="7">
    <source>
        <dbReference type="ARBA" id="ARBA00022833"/>
    </source>
</evidence>
<feature type="binding site" evidence="10">
    <location>
        <position position="299"/>
    </location>
    <ligand>
        <name>L-cysteinyl-5'-AMP</name>
        <dbReference type="ChEBI" id="CHEBI:144924"/>
    </ligand>
</feature>
<dbReference type="AlphaFoldDB" id="A0A9D1UU42"/>
<feature type="binding site" evidence="10">
    <location>
        <begin position="44"/>
        <end position="47"/>
    </location>
    <ligand>
        <name>L-cysteinyl-5'-AMP</name>
        <dbReference type="ChEBI" id="CHEBI:144924"/>
    </ligand>
</feature>
<dbReference type="GO" id="GO:0005829">
    <property type="term" value="C:cytosol"/>
    <property type="evidence" value="ECO:0007669"/>
    <property type="project" value="TreeGrafter"/>
</dbReference>
<accession>A0A9D1UU42</accession>
<evidence type="ECO:0000256" key="3">
    <source>
        <dbReference type="ARBA" id="ARBA00011245"/>
    </source>
</evidence>
<feature type="binding site" evidence="10">
    <location>
        <position position="44"/>
    </location>
    <ligand>
        <name>Zn(2+)</name>
        <dbReference type="ChEBI" id="CHEBI:29105"/>
    </ligand>
</feature>
<dbReference type="InterPro" id="IPR032678">
    <property type="entry name" value="tRNA-synt_1_cat_dom"/>
</dbReference>
<evidence type="ECO:0000256" key="9">
    <source>
        <dbReference type="ARBA" id="ARBA00048350"/>
    </source>
</evidence>
<protein>
    <recommendedName>
        <fullName evidence="10">L-cysteine:1D-myo-inositol 2-amino-2-deoxy-alpha-D-glucopyranoside ligase</fullName>
        <shortName evidence="10">L-Cys:GlcN-Ins ligase</shortName>
        <ecNumber evidence="10">6.3.1.13</ecNumber>
    </recommendedName>
    <alternativeName>
        <fullName evidence="10">Mycothiol ligase</fullName>
        <shortName evidence="10">MSH ligase</shortName>
    </alternativeName>
</protein>
<evidence type="ECO:0000313" key="12">
    <source>
        <dbReference type="EMBL" id="HIX00470.1"/>
    </source>
</evidence>
<evidence type="ECO:0000256" key="2">
    <source>
        <dbReference type="ARBA" id="ARBA00007723"/>
    </source>
</evidence>
<keyword evidence="8 10" id="KW-0067">ATP-binding</keyword>
<dbReference type="GO" id="GO:0005524">
    <property type="term" value="F:ATP binding"/>
    <property type="evidence" value="ECO:0007669"/>
    <property type="project" value="UniProtKB-KW"/>
</dbReference>
<dbReference type="InterPro" id="IPR017812">
    <property type="entry name" value="Mycothiol_ligase_MshC"/>
</dbReference>